<proteinExistence type="inferred from homology"/>
<keyword evidence="5" id="KW-1185">Reference proteome</keyword>
<protein>
    <submittedName>
        <fullName evidence="4">Fe-S-containing hydro-lyase</fullName>
    </submittedName>
</protein>
<keyword evidence="2" id="KW-0456">Lyase</keyword>
<dbReference type="Gene3D" id="3.20.130.10">
    <property type="entry name" value="Fe-S hydro-lyase, tartrate dehydratase beta-type, catalytic domain"/>
    <property type="match status" value="1"/>
</dbReference>
<dbReference type="EMBL" id="JBBMEX010000016">
    <property type="protein sequence ID" value="MEQ2558796.1"/>
    <property type="molecule type" value="Genomic_DNA"/>
</dbReference>
<evidence type="ECO:0000256" key="2">
    <source>
        <dbReference type="ARBA" id="ARBA00023239"/>
    </source>
</evidence>
<name>A0ABV1HGE8_9FIRM</name>
<dbReference type="SUPFAM" id="SSF117457">
    <property type="entry name" value="FumA C-terminal domain-like"/>
    <property type="match status" value="1"/>
</dbReference>
<dbReference type="Pfam" id="PF05683">
    <property type="entry name" value="Fumerase_C"/>
    <property type="match status" value="1"/>
</dbReference>
<dbReference type="PANTHER" id="PTHR43351">
    <property type="entry name" value="L(+)-TARTRATE DEHYDRATASE SUBUNIT BETA"/>
    <property type="match status" value="1"/>
</dbReference>
<dbReference type="RefSeq" id="WP_353531497.1">
    <property type="nucleotide sequence ID" value="NZ_JBBMEX010000016.1"/>
</dbReference>
<dbReference type="InterPro" id="IPR036660">
    <property type="entry name" value="Fe-S_hydroAse_TtdB_cat_sf"/>
</dbReference>
<sequence>MDKRITTPITEEITKDLKAGDYVYITGTIYVARDAAHKRMIEALDRGEQLPIEIENATIYYMGPSPAREGRPIGSAGPTTASRMDKYAPTLLDLGQKAMIGKGKRTKEVIEAMKRNHAVYFAAIGGAGALLSKCITESEIVCYEDLGAEAIRKLQVKDFPVIVVIDSDGNNLYETAIQEYCTLKLR</sequence>
<dbReference type="NCBIfam" id="TIGR00723">
    <property type="entry name" value="ttdB_fumA_fumB"/>
    <property type="match status" value="1"/>
</dbReference>
<evidence type="ECO:0000256" key="1">
    <source>
        <dbReference type="ARBA" id="ARBA00008876"/>
    </source>
</evidence>
<comment type="similarity">
    <text evidence="1">Belongs to the class-I fumarase family.</text>
</comment>
<organism evidence="4 5">
    <name type="scientific">Maccoyibacter intestinihominis</name>
    <dbReference type="NCBI Taxonomy" id="3133499"/>
    <lineage>
        <taxon>Bacteria</taxon>
        <taxon>Bacillati</taxon>
        <taxon>Bacillota</taxon>
        <taxon>Clostridia</taxon>
        <taxon>Lachnospirales</taxon>
        <taxon>Lachnospiraceae</taxon>
        <taxon>Maccoyibacter</taxon>
    </lineage>
</organism>
<evidence type="ECO:0000313" key="4">
    <source>
        <dbReference type="EMBL" id="MEQ2558796.1"/>
    </source>
</evidence>
<gene>
    <name evidence="4" type="ORF">WMO43_13145</name>
</gene>
<evidence type="ECO:0000259" key="3">
    <source>
        <dbReference type="Pfam" id="PF05683"/>
    </source>
</evidence>
<accession>A0ABV1HGE8</accession>
<reference evidence="4 5" key="1">
    <citation type="submission" date="2024-03" db="EMBL/GenBank/DDBJ databases">
        <title>Human intestinal bacterial collection.</title>
        <authorList>
            <person name="Pauvert C."/>
            <person name="Hitch T.C.A."/>
            <person name="Clavel T."/>
        </authorList>
    </citation>
    <scope>NUCLEOTIDE SEQUENCE [LARGE SCALE GENOMIC DNA]</scope>
    <source>
        <strain evidence="4 5">CLA-AA-H185</strain>
    </source>
</reference>
<feature type="domain" description="Fe-S hydro-lyase tartrate dehydratase beta-type catalytic" evidence="3">
    <location>
        <begin position="7"/>
        <end position="175"/>
    </location>
</feature>
<dbReference type="Proteomes" id="UP001454489">
    <property type="component" value="Unassembled WGS sequence"/>
</dbReference>
<evidence type="ECO:0000313" key="5">
    <source>
        <dbReference type="Proteomes" id="UP001454489"/>
    </source>
</evidence>
<dbReference type="PANTHER" id="PTHR43351:SF2">
    <property type="entry name" value="L(+)-TARTRATE DEHYDRATASE SUBUNIT BETA-RELATED"/>
    <property type="match status" value="1"/>
</dbReference>
<dbReference type="InterPro" id="IPR004647">
    <property type="entry name" value="Fe-S_hydro-lyase_TtdB-typ_cat"/>
</dbReference>
<comment type="caution">
    <text evidence="4">The sequence shown here is derived from an EMBL/GenBank/DDBJ whole genome shotgun (WGS) entry which is preliminary data.</text>
</comment>
<dbReference type="NCBIfam" id="NF005310">
    <property type="entry name" value="PRK06842.1"/>
    <property type="match status" value="1"/>
</dbReference>